<accession>A0A9W6YWN7</accession>
<evidence type="ECO:0000256" key="1">
    <source>
        <dbReference type="SAM" id="Coils"/>
    </source>
</evidence>
<sequence>MVVDGMCAADKEVFNRVEELSKKYGYSQYGLGVEQAVLSPIVGFSKRERIQDAIAAMFQLLDTTKSRTQSQTTAVYPGCNLNKTPDNTESESPKGTLSLESSNANDEVISSSYIAQHQTQNTPLENQLIQERVNLLLRTKGLVLQNKMEIKKVLRKFTEEYTELKLTEEFLEQEIEIWSNKKIPETTAYDGGFLQHSDEESITEDVASIAILFNESGNNLENKESLSGMTLEKVKKREKFKARLKMFGYLNPFNQLPEKGNFEKSDHSPTVEEC</sequence>
<proteinExistence type="predicted"/>
<evidence type="ECO:0000313" key="3">
    <source>
        <dbReference type="EMBL" id="GMG26199.1"/>
    </source>
</evidence>
<keyword evidence="1" id="KW-0175">Coiled coil</keyword>
<organism evidence="3 4">
    <name type="scientific">Ambrosiozyma monospora</name>
    <name type="common">Yeast</name>
    <name type="synonym">Endomycopsis monosporus</name>
    <dbReference type="NCBI Taxonomy" id="43982"/>
    <lineage>
        <taxon>Eukaryota</taxon>
        <taxon>Fungi</taxon>
        <taxon>Dikarya</taxon>
        <taxon>Ascomycota</taxon>
        <taxon>Saccharomycotina</taxon>
        <taxon>Pichiomycetes</taxon>
        <taxon>Pichiales</taxon>
        <taxon>Pichiaceae</taxon>
        <taxon>Ambrosiozyma</taxon>
    </lineage>
</organism>
<comment type="caution">
    <text evidence="3">The sequence shown here is derived from an EMBL/GenBank/DDBJ whole genome shotgun (WGS) entry which is preliminary data.</text>
</comment>
<reference evidence="3" key="1">
    <citation type="submission" date="2023-04" db="EMBL/GenBank/DDBJ databases">
        <title>Ambrosiozyma monospora NBRC 1965.</title>
        <authorList>
            <person name="Ichikawa N."/>
            <person name="Sato H."/>
            <person name="Tonouchi N."/>
        </authorList>
    </citation>
    <scope>NUCLEOTIDE SEQUENCE</scope>
    <source>
        <strain evidence="3">NBRC 1965</strain>
    </source>
</reference>
<dbReference type="OrthoDB" id="48988at2759"/>
<gene>
    <name evidence="3" type="ORF">Amon01_000323500</name>
</gene>
<evidence type="ECO:0000256" key="2">
    <source>
        <dbReference type="SAM" id="MobiDB-lite"/>
    </source>
</evidence>
<feature type="region of interest" description="Disordered" evidence="2">
    <location>
        <begin position="76"/>
        <end position="101"/>
    </location>
</feature>
<keyword evidence="4" id="KW-1185">Reference proteome</keyword>
<evidence type="ECO:0000313" key="4">
    <source>
        <dbReference type="Proteomes" id="UP001165063"/>
    </source>
</evidence>
<dbReference type="EMBL" id="BSXU01001327">
    <property type="protein sequence ID" value="GMG26199.1"/>
    <property type="molecule type" value="Genomic_DNA"/>
</dbReference>
<feature type="coiled-coil region" evidence="1">
    <location>
        <begin position="154"/>
        <end position="181"/>
    </location>
</feature>
<name>A0A9W6YWN7_AMBMO</name>
<dbReference type="AlphaFoldDB" id="A0A9W6YWN7"/>
<protein>
    <submittedName>
        <fullName evidence="3">Unnamed protein product</fullName>
    </submittedName>
</protein>
<dbReference type="Proteomes" id="UP001165063">
    <property type="component" value="Unassembled WGS sequence"/>
</dbReference>